<comment type="caution">
    <text evidence="9">The sequence shown here is derived from an EMBL/GenBank/DDBJ whole genome shotgun (WGS) entry which is preliminary data.</text>
</comment>
<dbReference type="InterPro" id="IPR023996">
    <property type="entry name" value="TonB-dep_OMP_SusC/RagA"/>
</dbReference>
<dbReference type="SUPFAM" id="SSF49464">
    <property type="entry name" value="Carboxypeptidase regulatory domain-like"/>
    <property type="match status" value="1"/>
</dbReference>
<evidence type="ECO:0000256" key="1">
    <source>
        <dbReference type="ARBA" id="ARBA00004571"/>
    </source>
</evidence>
<dbReference type="RefSeq" id="WP_120260698.1">
    <property type="nucleotide sequence ID" value="NZ_RAPY01000004.1"/>
</dbReference>
<gene>
    <name evidence="9" type="ORF">DFQ12_4001</name>
</gene>
<dbReference type="Pfam" id="PF07715">
    <property type="entry name" value="Plug"/>
    <property type="match status" value="1"/>
</dbReference>
<dbReference type="OrthoDB" id="691550at2"/>
<evidence type="ECO:0000313" key="9">
    <source>
        <dbReference type="EMBL" id="RKE46845.1"/>
    </source>
</evidence>
<dbReference type="NCBIfam" id="TIGR04056">
    <property type="entry name" value="OMP_RagA_SusC"/>
    <property type="match status" value="1"/>
</dbReference>
<dbReference type="SUPFAM" id="SSF56935">
    <property type="entry name" value="Porins"/>
    <property type="match status" value="1"/>
</dbReference>
<evidence type="ECO:0000256" key="2">
    <source>
        <dbReference type="ARBA" id="ARBA00022448"/>
    </source>
</evidence>
<reference evidence="9 10" key="1">
    <citation type="submission" date="2018-09" db="EMBL/GenBank/DDBJ databases">
        <title>Genomic Encyclopedia of Type Strains, Phase III (KMG-III): the genomes of soil and plant-associated and newly described type strains.</title>
        <authorList>
            <person name="Whitman W."/>
        </authorList>
    </citation>
    <scope>NUCLEOTIDE SEQUENCE [LARGE SCALE GENOMIC DNA]</scope>
    <source>
        <strain evidence="9 10">CECT 7938</strain>
    </source>
</reference>
<dbReference type="Gene3D" id="2.60.40.1120">
    <property type="entry name" value="Carboxypeptidase-like, regulatory domain"/>
    <property type="match status" value="1"/>
</dbReference>
<evidence type="ECO:0000256" key="6">
    <source>
        <dbReference type="ARBA" id="ARBA00023237"/>
    </source>
</evidence>
<keyword evidence="3 7" id="KW-1134">Transmembrane beta strand</keyword>
<dbReference type="Gene3D" id="2.170.130.10">
    <property type="entry name" value="TonB-dependent receptor, plug domain"/>
    <property type="match status" value="1"/>
</dbReference>
<dbReference type="Proteomes" id="UP000286246">
    <property type="component" value="Unassembled WGS sequence"/>
</dbReference>
<dbReference type="EMBL" id="RAPY01000004">
    <property type="protein sequence ID" value="RKE46845.1"/>
    <property type="molecule type" value="Genomic_DNA"/>
</dbReference>
<dbReference type="NCBIfam" id="TIGR04057">
    <property type="entry name" value="SusC_RagA_signa"/>
    <property type="match status" value="1"/>
</dbReference>
<evidence type="ECO:0000256" key="3">
    <source>
        <dbReference type="ARBA" id="ARBA00022452"/>
    </source>
</evidence>
<comment type="similarity">
    <text evidence="7">Belongs to the TonB-dependent receptor family.</text>
</comment>
<accession>A0A420AR06</accession>
<feature type="domain" description="TonB-dependent receptor plug" evidence="8">
    <location>
        <begin position="168"/>
        <end position="286"/>
    </location>
</feature>
<keyword evidence="6 7" id="KW-0998">Cell outer membrane</keyword>
<evidence type="ECO:0000313" key="10">
    <source>
        <dbReference type="Proteomes" id="UP000286246"/>
    </source>
</evidence>
<protein>
    <submittedName>
        <fullName evidence="9">TonB-linked SusC/RagA family outer membrane protein</fullName>
    </submittedName>
</protein>
<keyword evidence="4 7" id="KW-0812">Transmembrane</keyword>
<evidence type="ECO:0000256" key="4">
    <source>
        <dbReference type="ARBA" id="ARBA00022692"/>
    </source>
</evidence>
<keyword evidence="5 7" id="KW-0472">Membrane</keyword>
<comment type="subcellular location">
    <subcellularLocation>
        <location evidence="1 7">Cell outer membrane</location>
        <topology evidence="1 7">Multi-pass membrane protein</topology>
    </subcellularLocation>
</comment>
<dbReference type="InterPro" id="IPR037066">
    <property type="entry name" value="Plug_dom_sf"/>
</dbReference>
<keyword evidence="10" id="KW-1185">Reference proteome</keyword>
<dbReference type="PROSITE" id="PS52016">
    <property type="entry name" value="TONB_DEPENDENT_REC_3"/>
    <property type="match status" value="1"/>
</dbReference>
<proteinExistence type="inferred from homology"/>
<dbReference type="InterPro" id="IPR012910">
    <property type="entry name" value="Plug_dom"/>
</dbReference>
<dbReference type="GO" id="GO:0009279">
    <property type="term" value="C:cell outer membrane"/>
    <property type="evidence" value="ECO:0007669"/>
    <property type="project" value="UniProtKB-SubCell"/>
</dbReference>
<keyword evidence="2 7" id="KW-0813">Transport</keyword>
<name>A0A420AR06_SPHD1</name>
<sequence>MNNFIRTGKCIACSKQTIQYIKLKKAQSERIDCKAYSSKGVLTKRVLLIIAVVFHMFSLSAQTPRKDSGANGPLTVSGTVISILNSKPIHGVSVRIEDEKGRASSKSDGAFSVPVLAHKGTVKFSHMGYKPLALPYSVGVSLTVKLIPLENQLDEVEVVSTGYQKIPKERATGSFEFVDNKLLNRKVSTDILSRLEDIVPSISRDKSFDRGKLPFINVRGVSSMRSYPWPLIVVDGMPYQGDLNWVNGSSYFGSFNNINPNDIENITVLKDAAAASIWGAQAGNGVIVITTKKGRYNQPIQVSFNTNLTVEAKPDLYYLPQMSSRDYIDVERFYFDNGAYDYKKSQIFNRFSPVQILMMKKEKGLLSTDELDRKLDQLAQIDTRDQFLKYVYRNAVKQQYHTQLSGGGTSLRYLFSAGYDKNLDNMVNSNFDRINLKSSAQLSPVKNLDLGVGITYTKSTLTDPSGNNTQYGNLLAGNYPYTLLANAGGKLISIDGAGVNPFFLDTLAAYNKLLDWRYRPLEDLDLITNRVDVSDIVLDFNAEYKLPFGLRASVLYNYRNQQQDQEYWKSVNSFVMRDKINSFTEWDYSPVKRNLPFGDNLYILNTKGTMQQGRIQLSYDHQFSENHLVSAIAGMEIKDMKTRTYSTNYWGYNRDQLTWQPVDLISIFPWGNGILGRSKIYSPQESQNRVNRFTSYFANASYTFKSRYIASGSIRKDASNLFGVKTNNKGQPFWSAGAAWLISNEPFFKHQNGIDFLKVRTTFGYNGNVNNTVSAYPVMDISPYPDYVTGNTYAAISNPPNPNLRWENVGMLNLGLDFGLKNNVLSGSIEYYIKNSTDLIAPAMIDATSGFGTLNINSANMRGRGIDINLKSLNIRSDNFQWMSNLVFAYNRTKVTKSYISNDDGKNFVSGNRILTPIEGFDVYAALGFEWKGLDAENGRPIGLVDGVESTDYAAIYNNTKVKGMANLGAMQPVYFGSLRNSFSYRSFEFSFNISYQLGHKFRRKSFNGYQFWQTDAGHKDYALRWQKPGDELHTDIPALAFPLDYYGDLFYSMSSALIEPADQIKLRDIQLGYNFPSKQNRLFKELRVYGYVNNIATIWRANNWGIDPEFGENFPDPKSFSIGMSCKF</sequence>
<dbReference type="InterPro" id="IPR008969">
    <property type="entry name" value="CarboxyPept-like_regulatory"/>
</dbReference>
<dbReference type="AlphaFoldDB" id="A0A420AR06"/>
<dbReference type="Gene3D" id="2.40.170.20">
    <property type="entry name" value="TonB-dependent receptor, beta-barrel domain"/>
    <property type="match status" value="1"/>
</dbReference>
<dbReference type="InterPro" id="IPR036942">
    <property type="entry name" value="Beta-barrel_TonB_sf"/>
</dbReference>
<evidence type="ECO:0000256" key="5">
    <source>
        <dbReference type="ARBA" id="ARBA00023136"/>
    </source>
</evidence>
<organism evidence="9 10">
    <name type="scientific">Sphingobacterium detergens</name>
    <dbReference type="NCBI Taxonomy" id="1145106"/>
    <lineage>
        <taxon>Bacteria</taxon>
        <taxon>Pseudomonadati</taxon>
        <taxon>Bacteroidota</taxon>
        <taxon>Sphingobacteriia</taxon>
        <taxon>Sphingobacteriales</taxon>
        <taxon>Sphingobacteriaceae</taxon>
        <taxon>Sphingobacterium</taxon>
    </lineage>
</organism>
<dbReference type="InterPro" id="IPR023997">
    <property type="entry name" value="TonB-dep_OMP_SusC/RagA_CS"/>
</dbReference>
<dbReference type="InterPro" id="IPR039426">
    <property type="entry name" value="TonB-dep_rcpt-like"/>
</dbReference>
<evidence type="ECO:0000259" key="8">
    <source>
        <dbReference type="Pfam" id="PF07715"/>
    </source>
</evidence>
<evidence type="ECO:0000256" key="7">
    <source>
        <dbReference type="PROSITE-ProRule" id="PRU01360"/>
    </source>
</evidence>